<dbReference type="InterPro" id="IPR036390">
    <property type="entry name" value="WH_DNA-bd_sf"/>
</dbReference>
<comment type="caution">
    <text evidence="3">The sequence shown here is derived from an EMBL/GenBank/DDBJ whole genome shotgun (WGS) entry which is preliminary data.</text>
</comment>
<dbReference type="PANTHER" id="PTHR33164:SF43">
    <property type="entry name" value="HTH-TYPE TRANSCRIPTIONAL REPRESSOR YETL"/>
    <property type="match status" value="1"/>
</dbReference>
<dbReference type="PANTHER" id="PTHR33164">
    <property type="entry name" value="TRANSCRIPTIONAL REGULATOR, MARR FAMILY"/>
    <property type="match status" value="1"/>
</dbReference>
<proteinExistence type="predicted"/>
<evidence type="ECO:0000256" key="1">
    <source>
        <dbReference type="ARBA" id="ARBA00023125"/>
    </source>
</evidence>
<keyword evidence="1" id="KW-0238">DNA-binding</keyword>
<evidence type="ECO:0000259" key="2">
    <source>
        <dbReference type="PROSITE" id="PS50995"/>
    </source>
</evidence>
<dbReference type="Gene3D" id="1.10.10.10">
    <property type="entry name" value="Winged helix-like DNA-binding domain superfamily/Winged helix DNA-binding domain"/>
    <property type="match status" value="1"/>
</dbReference>
<accession>A0ABQ4LWX2</accession>
<dbReference type="RefSeq" id="WP_052146821.1">
    <property type="nucleotide sequence ID" value="NZ_BORW01000011.1"/>
</dbReference>
<dbReference type="SMART" id="SM00347">
    <property type="entry name" value="HTH_MARR"/>
    <property type="match status" value="1"/>
</dbReference>
<dbReference type="EMBL" id="BORW01000011">
    <property type="protein sequence ID" value="GIO67775.1"/>
    <property type="molecule type" value="Genomic_DNA"/>
</dbReference>
<evidence type="ECO:0000313" key="4">
    <source>
        <dbReference type="Proteomes" id="UP000680638"/>
    </source>
</evidence>
<dbReference type="PRINTS" id="PR00598">
    <property type="entry name" value="HTHMARR"/>
</dbReference>
<dbReference type="SUPFAM" id="SSF46785">
    <property type="entry name" value="Winged helix' DNA-binding domain"/>
    <property type="match status" value="1"/>
</dbReference>
<dbReference type="InterPro" id="IPR039422">
    <property type="entry name" value="MarR/SlyA-like"/>
</dbReference>
<dbReference type="PROSITE" id="PS50995">
    <property type="entry name" value="HTH_MARR_2"/>
    <property type="match status" value="1"/>
</dbReference>
<gene>
    <name evidence="3" type="ORF">J21TS3_25960</name>
</gene>
<dbReference type="InterPro" id="IPR036388">
    <property type="entry name" value="WH-like_DNA-bd_sf"/>
</dbReference>
<evidence type="ECO:0000313" key="3">
    <source>
        <dbReference type="EMBL" id="GIO67775.1"/>
    </source>
</evidence>
<keyword evidence="4" id="KW-1185">Reference proteome</keyword>
<name>A0ABQ4LWX2_9BACL</name>
<dbReference type="InterPro" id="IPR000835">
    <property type="entry name" value="HTH_MarR-typ"/>
</dbReference>
<dbReference type="Proteomes" id="UP000680638">
    <property type="component" value="Unassembled WGS sequence"/>
</dbReference>
<protein>
    <recommendedName>
        <fullName evidence="2">HTH marR-type domain-containing protein</fullName>
    </recommendedName>
</protein>
<feature type="domain" description="HTH marR-type" evidence="2">
    <location>
        <begin position="9"/>
        <end position="143"/>
    </location>
</feature>
<sequence length="155" mass="17867">MDKQPEITVDMLFDVYSELSRKMTGQRIRALMDHLRKHELSLNQFFILNIIERGGACLSSHLASHLKLKAASITYLVDSLEKKGLVARTENPSDLRSHFISLTDEGHEISSFPFEHSFAADFFKKLSQDDLEVLYVMMRIMNRKLDSESSDMQKI</sequence>
<reference evidence="3 4" key="1">
    <citation type="submission" date="2021-03" db="EMBL/GenBank/DDBJ databases">
        <title>Antimicrobial resistance genes in bacteria isolated from Japanese honey, and their potential for conferring macrolide and lincosamide resistance in the American foulbrood pathogen Paenibacillus larvae.</title>
        <authorList>
            <person name="Okamoto M."/>
            <person name="Kumagai M."/>
            <person name="Kanamori H."/>
            <person name="Takamatsu D."/>
        </authorList>
    </citation>
    <scope>NUCLEOTIDE SEQUENCE [LARGE SCALE GENOMIC DNA]</scope>
    <source>
        <strain evidence="3 4">J21TS3</strain>
    </source>
</reference>
<organism evidence="3 4">
    <name type="scientific">Paenibacillus cookii</name>
    <dbReference type="NCBI Taxonomy" id="157839"/>
    <lineage>
        <taxon>Bacteria</taxon>
        <taxon>Bacillati</taxon>
        <taxon>Bacillota</taxon>
        <taxon>Bacilli</taxon>
        <taxon>Bacillales</taxon>
        <taxon>Paenibacillaceae</taxon>
        <taxon>Paenibacillus</taxon>
    </lineage>
</organism>
<dbReference type="Pfam" id="PF01047">
    <property type="entry name" value="MarR"/>
    <property type="match status" value="1"/>
</dbReference>